<name>D5V6I5_ARCNC</name>
<protein>
    <recommendedName>
        <fullName evidence="4">CvpA family protein</fullName>
    </recommendedName>
</protein>
<feature type="transmembrane region" description="Helical" evidence="1">
    <location>
        <begin position="108"/>
        <end position="129"/>
    </location>
</feature>
<proteinExistence type="predicted"/>
<dbReference type="RefSeq" id="WP_013136400.1">
    <property type="nucleotide sequence ID" value="NC_014166.1"/>
</dbReference>
<keyword evidence="1" id="KW-0472">Membrane</keyword>
<evidence type="ECO:0000313" key="2">
    <source>
        <dbReference type="EMBL" id="ADG94255.1"/>
    </source>
</evidence>
<organism evidence="2 3">
    <name type="scientific">Arcobacter nitrofigilis (strain ATCC 33309 / DSM 7299 / CCUG 15893 / LMG 7604 / NCTC 12251 / CI)</name>
    <name type="common">Campylobacter nitrofigilis</name>
    <dbReference type="NCBI Taxonomy" id="572480"/>
    <lineage>
        <taxon>Bacteria</taxon>
        <taxon>Pseudomonadati</taxon>
        <taxon>Campylobacterota</taxon>
        <taxon>Epsilonproteobacteria</taxon>
        <taxon>Campylobacterales</taxon>
        <taxon>Arcobacteraceae</taxon>
        <taxon>Arcobacter</taxon>
    </lineage>
</organism>
<dbReference type="STRING" id="572480.Arnit_2607"/>
<sequence>MTFYNILDFIFFLILFFLIYHSYVQKTYLKIFEYFKIFIILSISAKLAPESATLLQKFHITKADTYTTLILIAFTINLLILYFGWDFIFKASSKFVDSQNIKSLLAKVITIVEITILTTLFLYTAMQFYPAKKYIYPSVKKSYTYPKIEKFYTHFLNDNFVFMILNQDTATNHKELLFKSFKNSF</sequence>
<dbReference type="Proteomes" id="UP000000939">
    <property type="component" value="Chromosome"/>
</dbReference>
<evidence type="ECO:0000256" key="1">
    <source>
        <dbReference type="SAM" id="Phobius"/>
    </source>
</evidence>
<evidence type="ECO:0000313" key="3">
    <source>
        <dbReference type="Proteomes" id="UP000000939"/>
    </source>
</evidence>
<keyword evidence="1" id="KW-1133">Transmembrane helix</keyword>
<keyword evidence="3" id="KW-1185">Reference proteome</keyword>
<keyword evidence="1" id="KW-0812">Transmembrane</keyword>
<gene>
    <name evidence="2" type="ordered locus">Arnit_2607</name>
</gene>
<feature type="transmembrane region" description="Helical" evidence="1">
    <location>
        <begin position="6"/>
        <end position="24"/>
    </location>
</feature>
<dbReference type="KEGG" id="ant:Arnit_2607"/>
<dbReference type="HOGENOM" id="CLU_1458449_0_0_7"/>
<feature type="transmembrane region" description="Helical" evidence="1">
    <location>
        <begin position="68"/>
        <end position="88"/>
    </location>
</feature>
<accession>D5V6I5</accession>
<dbReference type="AlphaFoldDB" id="D5V6I5"/>
<dbReference type="EMBL" id="CP001999">
    <property type="protein sequence ID" value="ADG94255.1"/>
    <property type="molecule type" value="Genomic_DNA"/>
</dbReference>
<evidence type="ECO:0008006" key="4">
    <source>
        <dbReference type="Google" id="ProtNLM"/>
    </source>
</evidence>
<reference evidence="2 3" key="1">
    <citation type="journal article" date="2010" name="Stand. Genomic Sci.">
        <title>Complete genome sequence of Arcobacter nitrofigilis type strain (CI).</title>
        <authorList>
            <person name="Pati A."/>
            <person name="Gronow S."/>
            <person name="Lapidus A."/>
            <person name="Copeland A."/>
            <person name="Glavina Del Rio T."/>
            <person name="Nolan M."/>
            <person name="Lucas S."/>
            <person name="Tice H."/>
            <person name="Cheng J.F."/>
            <person name="Han C."/>
            <person name="Chertkov O."/>
            <person name="Bruce D."/>
            <person name="Tapia R."/>
            <person name="Goodwin L."/>
            <person name="Pitluck S."/>
            <person name="Liolios K."/>
            <person name="Ivanova N."/>
            <person name="Mavromatis K."/>
            <person name="Chen A."/>
            <person name="Palaniappan K."/>
            <person name="Land M."/>
            <person name="Hauser L."/>
            <person name="Chang Y.J."/>
            <person name="Jeffries C.D."/>
            <person name="Detter J.C."/>
            <person name="Rohde M."/>
            <person name="Goker M."/>
            <person name="Bristow J."/>
            <person name="Eisen J.A."/>
            <person name="Markowitz V."/>
            <person name="Hugenholtz P."/>
            <person name="Klenk H.P."/>
            <person name="Kyrpides N.C."/>
        </authorList>
    </citation>
    <scope>NUCLEOTIDE SEQUENCE [LARGE SCALE GENOMIC DNA]</scope>
    <source>
        <strain evidence="3">ATCC 33309 / DSM 7299 / CCUG 15893 / LMG 7604 / NCTC 12251 / CI</strain>
    </source>
</reference>
<dbReference type="OrthoDB" id="5365551at2"/>